<dbReference type="RefSeq" id="WP_131895116.1">
    <property type="nucleotide sequence ID" value="NZ_SMKZ01000016.1"/>
</dbReference>
<evidence type="ECO:0000259" key="1">
    <source>
        <dbReference type="Pfam" id="PF07726"/>
    </source>
</evidence>
<dbReference type="InParanoid" id="A0A4V2Z2R7"/>
<dbReference type="Pfam" id="PF07726">
    <property type="entry name" value="AAA_3"/>
    <property type="match status" value="1"/>
</dbReference>
<feature type="domain" description="ATPase AAA-3" evidence="1">
    <location>
        <begin position="57"/>
        <end position="186"/>
    </location>
</feature>
<dbReference type="InterPro" id="IPR041628">
    <property type="entry name" value="ChlI/MoxR_AAA_lid"/>
</dbReference>
<dbReference type="OrthoDB" id="9808397at2"/>
<keyword evidence="4" id="KW-1185">Reference proteome</keyword>
<dbReference type="GO" id="GO:0005524">
    <property type="term" value="F:ATP binding"/>
    <property type="evidence" value="ECO:0007669"/>
    <property type="project" value="InterPro"/>
</dbReference>
<evidence type="ECO:0000313" key="3">
    <source>
        <dbReference type="EMBL" id="TDE09898.1"/>
    </source>
</evidence>
<dbReference type="AlphaFoldDB" id="A0A4V2Z2R7"/>
<feature type="domain" description="ChlI/MoxR AAA lid" evidence="2">
    <location>
        <begin position="249"/>
        <end position="322"/>
    </location>
</feature>
<proteinExistence type="predicted"/>
<comment type="caution">
    <text evidence="3">The sequence shown here is derived from an EMBL/GenBank/DDBJ whole genome shotgun (WGS) entry which is preliminary data.</text>
</comment>
<dbReference type="Gene3D" id="1.10.8.80">
    <property type="entry name" value="Magnesium chelatase subunit I, C-Terminal domain"/>
    <property type="match status" value="1"/>
</dbReference>
<accession>A0A4V2Z2R7</accession>
<dbReference type="PANTHER" id="PTHR42759">
    <property type="entry name" value="MOXR FAMILY PROTEIN"/>
    <property type="match status" value="1"/>
</dbReference>
<protein>
    <submittedName>
        <fullName evidence="3">MoxR family ATPase</fullName>
    </submittedName>
</protein>
<dbReference type="GO" id="GO:0016887">
    <property type="term" value="F:ATP hydrolysis activity"/>
    <property type="evidence" value="ECO:0007669"/>
    <property type="project" value="InterPro"/>
</dbReference>
<dbReference type="PANTHER" id="PTHR42759:SF5">
    <property type="entry name" value="METHANOL DEHYDROGENASE REGULATOR"/>
    <property type="match status" value="1"/>
</dbReference>
<dbReference type="SUPFAM" id="SSF52540">
    <property type="entry name" value="P-loop containing nucleoside triphosphate hydrolases"/>
    <property type="match status" value="1"/>
</dbReference>
<dbReference type="Gene3D" id="3.40.50.300">
    <property type="entry name" value="P-loop containing nucleotide triphosphate hydrolases"/>
    <property type="match status" value="1"/>
</dbReference>
<reference evidence="3 4" key="1">
    <citation type="submission" date="2019-03" db="EMBL/GenBank/DDBJ databases">
        <title>Draft genome sequences of novel Actinobacteria.</title>
        <authorList>
            <person name="Sahin N."/>
            <person name="Ay H."/>
            <person name="Saygin H."/>
        </authorList>
    </citation>
    <scope>NUCLEOTIDE SEQUENCE [LARGE SCALE GENOMIC DNA]</scope>
    <source>
        <strain evidence="3 4">5K138</strain>
    </source>
</reference>
<organism evidence="3 4">
    <name type="scientific">Jiangella asiatica</name>
    <dbReference type="NCBI Taxonomy" id="2530372"/>
    <lineage>
        <taxon>Bacteria</taxon>
        <taxon>Bacillati</taxon>
        <taxon>Actinomycetota</taxon>
        <taxon>Actinomycetes</taxon>
        <taxon>Jiangellales</taxon>
        <taxon>Jiangellaceae</taxon>
        <taxon>Jiangella</taxon>
    </lineage>
</organism>
<dbReference type="EMBL" id="SMKZ01000016">
    <property type="protein sequence ID" value="TDE09898.1"/>
    <property type="molecule type" value="Genomic_DNA"/>
</dbReference>
<evidence type="ECO:0000259" key="2">
    <source>
        <dbReference type="Pfam" id="PF17863"/>
    </source>
</evidence>
<dbReference type="Proteomes" id="UP000294739">
    <property type="component" value="Unassembled WGS sequence"/>
</dbReference>
<dbReference type="InterPro" id="IPR011703">
    <property type="entry name" value="ATPase_AAA-3"/>
</dbReference>
<gene>
    <name evidence="3" type="ORF">E1269_13055</name>
</gene>
<name>A0A4V2Z2R7_9ACTN</name>
<sequence>MTHLPAPPEESVAAPTIGSGREFARRFTAMVDNIGTVIKGKDDVIRQALVAMLAEGHVLFEDLPGTGKTVLARAIAATTSGSTSRVQCTPDLLPADITGSTVLDRATGDFTFREGPVFTNVLLADEVNRATPKTQSALLEAMAEKRVTFDGTTYDLPSPFFVIATMNPIELAGTFPLPEAQLDRFQFKLSLGYTDRDAEVSVLRANRQQAAILSLEPVVTIDEVIDMIVWARGVTTADPILYYITDLVQATRDDPALLMGASTRAAEALMRASRVMAASQGRDDVLPDDVKLIAGAVLNHRLVLTPDAQLQEERVDAVIDRILHRVKVPQGLEVTPA</sequence>
<evidence type="ECO:0000313" key="4">
    <source>
        <dbReference type="Proteomes" id="UP000294739"/>
    </source>
</evidence>
<dbReference type="Pfam" id="PF17863">
    <property type="entry name" value="AAA_lid_2"/>
    <property type="match status" value="1"/>
</dbReference>
<dbReference type="InterPro" id="IPR050764">
    <property type="entry name" value="CbbQ/NirQ/NorQ/GpvN"/>
</dbReference>
<dbReference type="InterPro" id="IPR027417">
    <property type="entry name" value="P-loop_NTPase"/>
</dbReference>
<dbReference type="PIRSF" id="PIRSF002849">
    <property type="entry name" value="AAA_ATPase_chaperone_MoxR_prd"/>
    <property type="match status" value="1"/>
</dbReference>